<dbReference type="EMBL" id="FP565176">
    <property type="protein sequence ID" value="CBA15792.1"/>
    <property type="molecule type" value="Genomic_DNA"/>
</dbReference>
<accession>D2UCW6</accession>
<dbReference type="KEGG" id="xal:XALC_1283"/>
<dbReference type="InterPro" id="IPR032092">
    <property type="entry name" value="PilW"/>
</dbReference>
<dbReference type="Proteomes" id="UP000001890">
    <property type="component" value="Chromosome"/>
</dbReference>
<keyword evidence="1" id="KW-0472">Membrane</keyword>
<proteinExistence type="predicted"/>
<reference evidence="2 3" key="1">
    <citation type="journal article" date="2009" name="BMC Genomics">
        <title>The complete genome sequence of Xanthomonas albilineans provides new insights into the reductive genome evolution of the xylem-limited Xanthomonadaceae.</title>
        <authorList>
            <person name="Pieretti I."/>
            <person name="Royer M."/>
            <person name="Barbe V."/>
            <person name="Carrere S."/>
            <person name="Koebnik R."/>
            <person name="Cociancich S."/>
            <person name="Couloux A."/>
            <person name="Darrasse A."/>
            <person name="Gouzy J."/>
            <person name="Jacques M.A."/>
            <person name="Lauber E."/>
            <person name="Manceau C."/>
            <person name="Mangenot S."/>
            <person name="Poussier S."/>
            <person name="Segurens B."/>
            <person name="Szurek B."/>
            <person name="Verdier V."/>
            <person name="Arlat M."/>
            <person name="Rott P."/>
        </authorList>
    </citation>
    <scope>NUCLEOTIDE SEQUENCE [LARGE SCALE GENOMIC DNA]</scope>
    <source>
        <strain evidence="3">GPE PC73 / CFBP 7063</strain>
    </source>
</reference>
<dbReference type="InterPro" id="IPR012902">
    <property type="entry name" value="N_methyl_site"/>
</dbReference>
<dbReference type="AlphaFoldDB" id="D2UCW6"/>
<keyword evidence="1" id="KW-0812">Transmembrane</keyword>
<keyword evidence="1" id="KW-1133">Transmembrane helix</keyword>
<dbReference type="RefSeq" id="WP_012915796.1">
    <property type="nucleotide sequence ID" value="NC_013722.1"/>
</dbReference>
<dbReference type="STRING" id="380358.XALC_1283"/>
<name>D2UCW6_XANAP</name>
<protein>
    <submittedName>
        <fullName evidence="2">Probable type iv pilus assembly protein pilw</fullName>
    </submittedName>
</protein>
<keyword evidence="3" id="KW-1185">Reference proteome</keyword>
<evidence type="ECO:0000256" key="1">
    <source>
        <dbReference type="SAM" id="Phobius"/>
    </source>
</evidence>
<dbReference type="NCBIfam" id="TIGR02532">
    <property type="entry name" value="IV_pilin_GFxxxE"/>
    <property type="match status" value="1"/>
</dbReference>
<dbReference type="Pfam" id="PF16074">
    <property type="entry name" value="PilW"/>
    <property type="match status" value="1"/>
</dbReference>
<evidence type="ECO:0000313" key="2">
    <source>
        <dbReference type="EMBL" id="CBA15792.1"/>
    </source>
</evidence>
<dbReference type="GeneID" id="57876591"/>
<evidence type="ECO:0000313" key="3">
    <source>
        <dbReference type="Proteomes" id="UP000001890"/>
    </source>
</evidence>
<sequence length="325" mass="34449">MKPLFIHKRPRRQSGFNLIELMISMLLGLLVVGAAIGIFISNRQTYSATEGLSRIQETARTGFEMMAQDIREAGGNQCDSGLPVVNVLTNPTNQWWTNWAMPLSGYEKSSPPGLTTTAGTDVIQMLSAGTGGATVVAHNPTSKTLTLYAAAPDLHSNAIMLLCDRQQLAVLQVGAVSGINVNYATGGLNACSQFARLPSVCATGVNNYTFEMNSILSELRAVRWYVATASSKVGTSLYQQVIGPGGASANNEIAEGVTDLQFTYLVSGATAYVDAGVVSNANNWANVIAVRIVMTVNSNDPVAAGQPPAVSRTFSTTVSIRNRNP</sequence>
<dbReference type="eggNOG" id="COG4966">
    <property type="taxonomic scope" value="Bacteria"/>
</dbReference>
<organism evidence="2 3">
    <name type="scientific">Xanthomonas albilineans (strain GPE PC73 / CFBP 7063)</name>
    <dbReference type="NCBI Taxonomy" id="380358"/>
    <lineage>
        <taxon>Bacteria</taxon>
        <taxon>Pseudomonadati</taxon>
        <taxon>Pseudomonadota</taxon>
        <taxon>Gammaproteobacteria</taxon>
        <taxon>Lysobacterales</taxon>
        <taxon>Lysobacteraceae</taxon>
        <taxon>Xanthomonas</taxon>
    </lineage>
</organism>
<feature type="transmembrane region" description="Helical" evidence="1">
    <location>
        <begin position="21"/>
        <end position="40"/>
    </location>
</feature>
<dbReference type="GO" id="GO:0043683">
    <property type="term" value="P:type IV pilus assembly"/>
    <property type="evidence" value="ECO:0007669"/>
    <property type="project" value="InterPro"/>
</dbReference>
<dbReference type="Pfam" id="PF07963">
    <property type="entry name" value="N_methyl"/>
    <property type="match status" value="1"/>
</dbReference>
<gene>
    <name evidence="2" type="primary">pilW</name>
    <name evidence="2" type="ordered locus">XALc_1283</name>
</gene>